<dbReference type="Gene3D" id="3.40.50.1820">
    <property type="entry name" value="alpha/beta hydrolase"/>
    <property type="match status" value="1"/>
</dbReference>
<dbReference type="GO" id="GO:0016787">
    <property type="term" value="F:hydrolase activity"/>
    <property type="evidence" value="ECO:0007669"/>
    <property type="project" value="UniProtKB-KW"/>
</dbReference>
<organism evidence="2 3">
    <name type="scientific">Mucilaginibacter ginsenosidivorax</name>
    <dbReference type="NCBI Taxonomy" id="862126"/>
    <lineage>
        <taxon>Bacteria</taxon>
        <taxon>Pseudomonadati</taxon>
        <taxon>Bacteroidota</taxon>
        <taxon>Sphingobacteriia</taxon>
        <taxon>Sphingobacteriales</taxon>
        <taxon>Sphingobacteriaceae</taxon>
        <taxon>Mucilaginibacter</taxon>
    </lineage>
</organism>
<accession>A0A5B8W7Y1</accession>
<dbReference type="Pfam" id="PF12697">
    <property type="entry name" value="Abhydrolase_6"/>
    <property type="match status" value="1"/>
</dbReference>
<sequence length="284" mass="31679">MKKLKLLHRHILALENKEDVDLTAMLWQLICYSPKMPPRLQQQQLLDEAEKFTLPVDDPHFAKSVLNFNGFIWGDGSKKVLITHGWGSKAIDFDEVITGLKAIDDIQIIAFDAPGNGSSEGELSNLILFAKAAEATISRYGAPDVMIGHSLGAMANVIAINETNIKPALQISIAPLIKLKENFKATMNAAEVPVSAQENFFESFRELFELDASYFDINSKHITGALKHWLAFDREDRVSPYIYLQEFLSVNPETITHEYFELGHERIIKDAGVVGDIVGLVKAV</sequence>
<dbReference type="OrthoDB" id="1490177at2"/>
<name>A0A5B8W7Y1_9SPHI</name>
<dbReference type="RefSeq" id="WP_147058341.1">
    <property type="nucleotide sequence ID" value="NZ_CP042437.1"/>
</dbReference>
<evidence type="ECO:0000313" key="3">
    <source>
        <dbReference type="Proteomes" id="UP000321362"/>
    </source>
</evidence>
<evidence type="ECO:0000259" key="1">
    <source>
        <dbReference type="Pfam" id="PF12697"/>
    </source>
</evidence>
<evidence type="ECO:0000313" key="2">
    <source>
        <dbReference type="EMBL" id="QEC79085.1"/>
    </source>
</evidence>
<protein>
    <submittedName>
        <fullName evidence="2">Alpha/beta hydrolase</fullName>
    </submittedName>
</protein>
<dbReference type="Proteomes" id="UP000321362">
    <property type="component" value="Chromosome"/>
</dbReference>
<proteinExistence type="predicted"/>
<dbReference type="KEGG" id="mgk:FSB76_25185"/>
<keyword evidence="3" id="KW-1185">Reference proteome</keyword>
<gene>
    <name evidence="2" type="ORF">FSB76_25185</name>
</gene>
<dbReference type="AlphaFoldDB" id="A0A5B8W7Y1"/>
<dbReference type="InterPro" id="IPR000073">
    <property type="entry name" value="AB_hydrolase_1"/>
</dbReference>
<dbReference type="InterPro" id="IPR029058">
    <property type="entry name" value="AB_hydrolase_fold"/>
</dbReference>
<dbReference type="SUPFAM" id="SSF53474">
    <property type="entry name" value="alpha/beta-Hydrolases"/>
    <property type="match status" value="1"/>
</dbReference>
<reference evidence="2 3" key="1">
    <citation type="journal article" date="2013" name="J. Microbiol.">
        <title>Mucilaginibacter ginsenosidivorax sp. nov., with ginsenoside converting activity isolated from sediment.</title>
        <authorList>
            <person name="Kim J.K."/>
            <person name="Choi T.E."/>
            <person name="Liu Q.M."/>
            <person name="Park H.Y."/>
            <person name="Yi T.H."/>
            <person name="Yoon M.H."/>
            <person name="Kim S.C."/>
            <person name="Im W.T."/>
        </authorList>
    </citation>
    <scope>NUCLEOTIDE SEQUENCE [LARGE SCALE GENOMIC DNA]</scope>
    <source>
        <strain evidence="2 3">KHI28</strain>
    </source>
</reference>
<dbReference type="EMBL" id="CP042437">
    <property type="protein sequence ID" value="QEC79085.1"/>
    <property type="molecule type" value="Genomic_DNA"/>
</dbReference>
<keyword evidence="2" id="KW-0378">Hydrolase</keyword>
<feature type="domain" description="AB hydrolase-1" evidence="1">
    <location>
        <begin position="80"/>
        <end position="187"/>
    </location>
</feature>